<sequence length="245" mass="29194">MIKFFRKIRQKLLSENKFSKYLLYAIGEIVLVVIGILIALQINNWNELQKLKSNEIGLLKTFKKSLEKDMVNIDWNIKEFRTIDYSINILIKALNENLPYNDSLNFHFLNSTARWMPSIEQEVYATMTAADLNIITNDSLKLEIVDYYSFAKRKFDKSINRYANVIENASNNIFNTRFDGLWNTRDYAMIPYDYESLKIDKEYKYFIKSLKMQLWYEVRDPLNKVKSKSEKLITQIERELSELEK</sequence>
<dbReference type="Pfam" id="PF19578">
    <property type="entry name" value="DUF6090"/>
    <property type="match status" value="1"/>
</dbReference>
<organism evidence="2 3">
    <name type="scientific">Flaviramulus multivorans</name>
    <dbReference type="NCBI Taxonomy" id="1304750"/>
    <lineage>
        <taxon>Bacteria</taxon>
        <taxon>Pseudomonadati</taxon>
        <taxon>Bacteroidota</taxon>
        <taxon>Flavobacteriia</taxon>
        <taxon>Flavobacteriales</taxon>
        <taxon>Flavobacteriaceae</taxon>
        <taxon>Flaviramulus</taxon>
    </lineage>
</organism>
<evidence type="ECO:0000313" key="2">
    <source>
        <dbReference type="EMBL" id="MCF7559480.1"/>
    </source>
</evidence>
<dbReference type="EMBL" id="JAKKDV010000001">
    <property type="protein sequence ID" value="MCF7559480.1"/>
    <property type="molecule type" value="Genomic_DNA"/>
</dbReference>
<accession>A0ABS9IH44</accession>
<comment type="caution">
    <text evidence="2">The sequence shown here is derived from an EMBL/GenBank/DDBJ whole genome shotgun (WGS) entry which is preliminary data.</text>
</comment>
<evidence type="ECO:0000313" key="3">
    <source>
        <dbReference type="Proteomes" id="UP001200022"/>
    </source>
</evidence>
<evidence type="ECO:0000256" key="1">
    <source>
        <dbReference type="SAM" id="Phobius"/>
    </source>
</evidence>
<keyword evidence="1" id="KW-1133">Transmembrane helix</keyword>
<keyword evidence="3" id="KW-1185">Reference proteome</keyword>
<dbReference type="Proteomes" id="UP001200022">
    <property type="component" value="Unassembled WGS sequence"/>
</dbReference>
<reference evidence="2 3" key="1">
    <citation type="submission" date="2022-01" db="EMBL/GenBank/DDBJ databases">
        <title>Draft genome sequence of Sabulilitoribacter multivorans KCTC 32326.</title>
        <authorList>
            <person name="Oh J.-S."/>
        </authorList>
    </citation>
    <scope>NUCLEOTIDE SEQUENCE [LARGE SCALE GENOMIC DNA]</scope>
    <source>
        <strain evidence="2 3">M-M16</strain>
    </source>
</reference>
<name>A0ABS9IH44_9FLAO</name>
<protein>
    <submittedName>
        <fullName evidence="2">DUF6090 family protein</fullName>
    </submittedName>
</protein>
<gene>
    <name evidence="2" type="ORF">L3X39_02435</name>
</gene>
<dbReference type="InterPro" id="IPR045749">
    <property type="entry name" value="DUF6090"/>
</dbReference>
<feature type="transmembrane region" description="Helical" evidence="1">
    <location>
        <begin position="21"/>
        <end position="42"/>
    </location>
</feature>
<proteinExistence type="predicted"/>
<keyword evidence="1" id="KW-0812">Transmembrane</keyword>
<dbReference type="RefSeq" id="WP_237229952.1">
    <property type="nucleotide sequence ID" value="NZ_JAKKDV010000001.1"/>
</dbReference>
<keyword evidence="1" id="KW-0472">Membrane</keyword>